<sequence>MSSSRRIPANRPLYTRVILNNIEAELATDGENIELINGFGDKIQTKNLNQGAAIGTRGLSPGAKRAGSIVGFQDNRDYQRLEASGKPHMFFPVYNTVTMFSGPNQTVEETQEALRGVLEIFKESPEAAAIVNLVRTQLQGRHIDKVIAFGLGCIAITRPHLPRYSLYEHAAVSIITQTLREVSSAKNVFLAVQDPGYTDICKQVLGEFGFDIVEGFGGKGFALIDDNTVVIVHHPSFPIKQILADIARPAMICMSSQAASDRVSEEISNRGLPDLRADVDSERTKVMMQEYRIASLPVPRQMAFYDNSWFIRNELMPLSKGSDSRRAEDIGEES</sequence>
<dbReference type="AlphaFoldDB" id="A0AAN7UWI9"/>
<name>A0AAN7UWI9_9PEZI</name>
<dbReference type="Pfam" id="PF07985">
    <property type="entry name" value="SRR1"/>
    <property type="match status" value="1"/>
</dbReference>
<feature type="domain" description="SRR1-like" evidence="1">
    <location>
        <begin position="137"/>
        <end position="262"/>
    </location>
</feature>
<dbReference type="EMBL" id="JAWHQM010000025">
    <property type="protein sequence ID" value="KAK5632429.1"/>
    <property type="molecule type" value="Genomic_DNA"/>
</dbReference>
<proteinExistence type="predicted"/>
<dbReference type="PANTHER" id="PTHR42080">
    <property type="entry name" value="SRR1 DOMAIN-CONTAINING PROTEIN"/>
    <property type="match status" value="1"/>
</dbReference>
<evidence type="ECO:0000259" key="1">
    <source>
        <dbReference type="Pfam" id="PF07985"/>
    </source>
</evidence>
<organism evidence="2 3">
    <name type="scientific">Xylaria bambusicola</name>
    <dbReference type="NCBI Taxonomy" id="326684"/>
    <lineage>
        <taxon>Eukaryota</taxon>
        <taxon>Fungi</taxon>
        <taxon>Dikarya</taxon>
        <taxon>Ascomycota</taxon>
        <taxon>Pezizomycotina</taxon>
        <taxon>Sordariomycetes</taxon>
        <taxon>Xylariomycetidae</taxon>
        <taxon>Xylariales</taxon>
        <taxon>Xylariaceae</taxon>
        <taxon>Xylaria</taxon>
    </lineage>
</organism>
<dbReference type="Proteomes" id="UP001305414">
    <property type="component" value="Unassembled WGS sequence"/>
</dbReference>
<reference evidence="2 3" key="1">
    <citation type="submission" date="2023-10" db="EMBL/GenBank/DDBJ databases">
        <title>Draft genome sequence of Xylaria bambusicola isolate GMP-LS, the root and basal stem rot pathogen of sugarcane in Indonesia.</title>
        <authorList>
            <person name="Selvaraj P."/>
            <person name="Muralishankar V."/>
            <person name="Muruganantham S."/>
            <person name="Sp S."/>
            <person name="Haryani S."/>
            <person name="Lau K.J.X."/>
            <person name="Naqvi N.I."/>
        </authorList>
    </citation>
    <scope>NUCLEOTIDE SEQUENCE [LARGE SCALE GENOMIC DNA]</scope>
    <source>
        <strain evidence="2">GMP-LS</strain>
    </source>
</reference>
<dbReference type="PANTHER" id="PTHR42080:SF3">
    <property type="entry name" value="SRR1-LIKE DOMAIN-CONTAINING PROTEIN"/>
    <property type="match status" value="1"/>
</dbReference>
<gene>
    <name evidence="2" type="ORF">RRF57_008143</name>
</gene>
<comment type="caution">
    <text evidence="2">The sequence shown here is derived from an EMBL/GenBank/DDBJ whole genome shotgun (WGS) entry which is preliminary data.</text>
</comment>
<dbReference type="InterPro" id="IPR012942">
    <property type="entry name" value="SRR1-like"/>
</dbReference>
<keyword evidence="3" id="KW-1185">Reference proteome</keyword>
<evidence type="ECO:0000313" key="3">
    <source>
        <dbReference type="Proteomes" id="UP001305414"/>
    </source>
</evidence>
<protein>
    <recommendedName>
        <fullName evidence="1">SRR1-like domain-containing protein</fullName>
    </recommendedName>
</protein>
<evidence type="ECO:0000313" key="2">
    <source>
        <dbReference type="EMBL" id="KAK5632429.1"/>
    </source>
</evidence>
<accession>A0AAN7UWI9</accession>